<keyword evidence="5" id="KW-1185">Reference proteome</keyword>
<evidence type="ECO:0000313" key="5">
    <source>
        <dbReference type="Proteomes" id="UP000509367"/>
    </source>
</evidence>
<dbReference type="EMBL" id="CP054836">
    <property type="protein sequence ID" value="QKV20170.1"/>
    <property type="molecule type" value="Genomic_DNA"/>
</dbReference>
<dbReference type="AlphaFoldDB" id="A0A6N1VGZ3"/>
<evidence type="ECO:0000256" key="1">
    <source>
        <dbReference type="ARBA" id="ARBA00008324"/>
    </source>
</evidence>
<reference evidence="4 5" key="1">
    <citation type="submission" date="2020-06" db="EMBL/GenBank/DDBJ databases">
        <title>Oricola thermophila sp. nov. isolated from a tidal sediments.</title>
        <authorList>
            <person name="Kwon K.K."/>
            <person name="Yang S.-H."/>
            <person name="Park M.-J."/>
        </authorList>
    </citation>
    <scope>NUCLEOTIDE SEQUENCE [LARGE SCALE GENOMIC DNA]</scope>
    <source>
        <strain evidence="4 5">MEBiC13590</strain>
    </source>
</reference>
<dbReference type="GO" id="GO:0047617">
    <property type="term" value="F:fatty acyl-CoA hydrolase activity"/>
    <property type="evidence" value="ECO:0007669"/>
    <property type="project" value="InterPro"/>
</dbReference>
<feature type="domain" description="Thioesterase" evidence="3">
    <location>
        <begin position="45"/>
        <end position="121"/>
    </location>
</feature>
<sequence length="138" mass="14774">MSDVFSRFPPPPSARLLGWELVSERPDIGEIEIAFNPDERMINPHGTVQGGFIAAMLDEAMGPALLSMTKGAFAASTLDLTVSYIRPVSPGRVIAKGRVIRHGRSVAYLEAELYEPGGRLLARATSTALPVTIDPDAA</sequence>
<gene>
    <name evidence="4" type="ORF">HTY61_17810</name>
</gene>
<dbReference type="PANTHER" id="PTHR21660">
    <property type="entry name" value="THIOESTERASE SUPERFAMILY MEMBER-RELATED"/>
    <property type="match status" value="1"/>
</dbReference>
<dbReference type="RefSeq" id="WP_175278061.1">
    <property type="nucleotide sequence ID" value="NZ_CP054836.1"/>
</dbReference>
<dbReference type="NCBIfam" id="TIGR00369">
    <property type="entry name" value="unchar_dom_1"/>
    <property type="match status" value="1"/>
</dbReference>
<accession>A0A6N1VGZ3</accession>
<evidence type="ECO:0000259" key="3">
    <source>
        <dbReference type="Pfam" id="PF03061"/>
    </source>
</evidence>
<dbReference type="KEGG" id="orm:HTY61_17810"/>
<dbReference type="InterPro" id="IPR003736">
    <property type="entry name" value="PAAI_dom"/>
</dbReference>
<dbReference type="Pfam" id="PF03061">
    <property type="entry name" value="4HBT"/>
    <property type="match status" value="1"/>
</dbReference>
<name>A0A6N1VGZ3_9HYPH</name>
<evidence type="ECO:0000313" key="4">
    <source>
        <dbReference type="EMBL" id="QKV20170.1"/>
    </source>
</evidence>
<protein>
    <submittedName>
        <fullName evidence="4">PaaI family thioesterase</fullName>
    </submittedName>
</protein>
<dbReference type="Proteomes" id="UP000509367">
    <property type="component" value="Chromosome"/>
</dbReference>
<evidence type="ECO:0000256" key="2">
    <source>
        <dbReference type="ARBA" id="ARBA00022801"/>
    </source>
</evidence>
<proteinExistence type="inferred from homology"/>
<dbReference type="SUPFAM" id="SSF54637">
    <property type="entry name" value="Thioesterase/thiol ester dehydrase-isomerase"/>
    <property type="match status" value="1"/>
</dbReference>
<comment type="similarity">
    <text evidence="1">Belongs to the thioesterase PaaI family.</text>
</comment>
<dbReference type="InterPro" id="IPR029069">
    <property type="entry name" value="HotDog_dom_sf"/>
</dbReference>
<dbReference type="CDD" id="cd03443">
    <property type="entry name" value="PaaI_thioesterase"/>
    <property type="match status" value="1"/>
</dbReference>
<organism evidence="4 5">
    <name type="scientific">Oricola thermophila</name>
    <dbReference type="NCBI Taxonomy" id="2742145"/>
    <lineage>
        <taxon>Bacteria</taxon>
        <taxon>Pseudomonadati</taxon>
        <taxon>Pseudomonadota</taxon>
        <taxon>Alphaproteobacteria</taxon>
        <taxon>Hyphomicrobiales</taxon>
        <taxon>Ahrensiaceae</taxon>
        <taxon>Oricola</taxon>
    </lineage>
</organism>
<dbReference type="InterPro" id="IPR006683">
    <property type="entry name" value="Thioestr_dom"/>
</dbReference>
<dbReference type="InterPro" id="IPR039298">
    <property type="entry name" value="ACOT13"/>
</dbReference>
<keyword evidence="2" id="KW-0378">Hydrolase</keyword>
<dbReference type="Gene3D" id="3.10.129.10">
    <property type="entry name" value="Hotdog Thioesterase"/>
    <property type="match status" value="1"/>
</dbReference>
<dbReference type="PANTHER" id="PTHR21660:SF1">
    <property type="entry name" value="ACYL-COENZYME A THIOESTERASE 13"/>
    <property type="match status" value="1"/>
</dbReference>